<keyword evidence="9 10" id="KW-0630">Potassium</keyword>
<comment type="pathway">
    <text evidence="1 10">Amino-acid biosynthesis; S-adenosyl-L-methionine biosynthesis; S-adenosyl-L-methionine from L-methionine: step 1/1.</text>
</comment>
<feature type="binding site" description="in other chain" evidence="10">
    <location>
        <position position="276"/>
    </location>
    <ligand>
        <name>L-methionine</name>
        <dbReference type="ChEBI" id="CHEBI:57844"/>
        <note>ligand shared between two neighboring subunits</note>
    </ligand>
</feature>
<evidence type="ECO:0000256" key="7">
    <source>
        <dbReference type="ARBA" id="ARBA00022840"/>
    </source>
</evidence>
<dbReference type="Pfam" id="PF02772">
    <property type="entry name" value="S-AdoMet_synt_M"/>
    <property type="match status" value="1"/>
</dbReference>
<feature type="domain" description="S-adenosylmethionine synthetase C-terminal" evidence="15">
    <location>
        <begin position="239"/>
        <end position="376"/>
    </location>
</feature>
<feature type="binding site" evidence="10">
    <location>
        <position position="245"/>
    </location>
    <ligand>
        <name>ATP</name>
        <dbReference type="ChEBI" id="CHEBI:30616"/>
        <note>ligand shared between two neighboring subunits</note>
    </ligand>
</feature>
<dbReference type="HAMAP" id="MF_00086">
    <property type="entry name" value="S_AdoMet_synth1"/>
    <property type="match status" value="1"/>
</dbReference>
<dbReference type="InterPro" id="IPR022630">
    <property type="entry name" value="S-AdoMet_synt_C"/>
</dbReference>
<feature type="domain" description="S-adenosylmethionine synthetase N-terminal" evidence="13">
    <location>
        <begin position="7"/>
        <end position="104"/>
    </location>
</feature>
<keyword evidence="5 10" id="KW-0479">Metal-binding</keyword>
<evidence type="ECO:0000256" key="5">
    <source>
        <dbReference type="ARBA" id="ARBA00022723"/>
    </source>
</evidence>
<evidence type="ECO:0000256" key="3">
    <source>
        <dbReference type="ARBA" id="ARBA00022563"/>
    </source>
</evidence>
<feature type="binding site" description="in other chain" evidence="10">
    <location>
        <position position="18"/>
    </location>
    <ligand>
        <name>ATP</name>
        <dbReference type="ChEBI" id="CHEBI:30616"/>
        <note>ligand shared between two neighboring subunits</note>
    </ligand>
</feature>
<keyword evidence="8 10" id="KW-0460">Magnesium</keyword>
<feature type="binding site" evidence="10">
    <location>
        <position position="20"/>
    </location>
    <ligand>
        <name>Mg(2+)</name>
        <dbReference type="ChEBI" id="CHEBI:18420"/>
    </ligand>
</feature>
<dbReference type="Proteomes" id="UP000829708">
    <property type="component" value="Chromosome"/>
</dbReference>
<dbReference type="EMBL" id="CP094929">
    <property type="protein sequence ID" value="UOM51164.1"/>
    <property type="molecule type" value="Genomic_DNA"/>
</dbReference>
<feature type="binding site" evidence="10">
    <location>
        <position position="46"/>
    </location>
    <ligand>
        <name>K(+)</name>
        <dbReference type="ChEBI" id="CHEBI:29103"/>
    </ligand>
</feature>
<accession>A0ABY4DAU6</accession>
<comment type="function">
    <text evidence="10">Catalyzes the formation of S-adenosylmethionine (AdoMet) from methionine and ATP. The overall synthetic reaction is composed of two sequential steps, AdoMet formation and the subsequent tripolyphosphate hydrolysis which occurs prior to release of AdoMet from the enzyme.</text>
</comment>
<dbReference type="EC" id="2.5.1.6" evidence="10"/>
<organism evidence="16 17">
    <name type="scientific">Sphaerochaeta associata</name>
    <dbReference type="NCBI Taxonomy" id="1129264"/>
    <lineage>
        <taxon>Bacteria</taxon>
        <taxon>Pseudomonadati</taxon>
        <taxon>Spirochaetota</taxon>
        <taxon>Spirochaetia</taxon>
        <taxon>Spirochaetales</taxon>
        <taxon>Sphaerochaetaceae</taxon>
        <taxon>Sphaerochaeta</taxon>
    </lineage>
</organism>
<dbReference type="Pfam" id="PF00438">
    <property type="entry name" value="S-AdoMet_synt_N"/>
    <property type="match status" value="1"/>
</dbReference>
<feature type="binding site" description="in other chain" evidence="10">
    <location>
        <begin position="251"/>
        <end position="252"/>
    </location>
    <ligand>
        <name>ATP</name>
        <dbReference type="ChEBI" id="CHEBI:30616"/>
        <note>ligand shared between two neighboring subunits</note>
    </ligand>
</feature>
<evidence type="ECO:0000256" key="8">
    <source>
        <dbReference type="ARBA" id="ARBA00022842"/>
    </source>
</evidence>
<keyword evidence="6 10" id="KW-0547">Nucleotide-binding</keyword>
<dbReference type="PANTHER" id="PTHR11964">
    <property type="entry name" value="S-ADENOSYLMETHIONINE SYNTHETASE"/>
    <property type="match status" value="1"/>
</dbReference>
<evidence type="ECO:0000256" key="9">
    <source>
        <dbReference type="ARBA" id="ARBA00022958"/>
    </source>
</evidence>
<keyword evidence="10" id="KW-0963">Cytoplasm</keyword>
<dbReference type="RefSeq" id="WP_244772537.1">
    <property type="nucleotide sequence ID" value="NZ_CP094929.1"/>
</dbReference>
<gene>
    <name evidence="10 16" type="primary">metK</name>
    <name evidence="16" type="ORF">MUG09_00055</name>
</gene>
<dbReference type="GO" id="GO:0004478">
    <property type="term" value="F:methionine adenosyltransferase activity"/>
    <property type="evidence" value="ECO:0007669"/>
    <property type="project" value="UniProtKB-EC"/>
</dbReference>
<proteinExistence type="inferred from homology"/>
<dbReference type="PIRSF" id="PIRSF000497">
    <property type="entry name" value="MAT"/>
    <property type="match status" value="1"/>
</dbReference>
<feature type="binding site" description="in other chain" evidence="10">
    <location>
        <begin position="236"/>
        <end position="237"/>
    </location>
    <ligand>
        <name>ATP</name>
        <dbReference type="ChEBI" id="CHEBI:30616"/>
        <note>ligand shared between two neighboring subunits</note>
    </ligand>
</feature>
<evidence type="ECO:0000256" key="4">
    <source>
        <dbReference type="ARBA" id="ARBA00022679"/>
    </source>
</evidence>
<evidence type="ECO:0000259" key="13">
    <source>
        <dbReference type="Pfam" id="PF00438"/>
    </source>
</evidence>
<dbReference type="PROSITE" id="PS00376">
    <property type="entry name" value="ADOMET_SYNTHASE_1"/>
    <property type="match status" value="1"/>
</dbReference>
<evidence type="ECO:0000313" key="16">
    <source>
        <dbReference type="EMBL" id="UOM51164.1"/>
    </source>
</evidence>
<dbReference type="InterPro" id="IPR022629">
    <property type="entry name" value="S-AdoMet_synt_central"/>
</dbReference>
<comment type="cofactor">
    <cofactor evidence="10">
        <name>Mg(2+)</name>
        <dbReference type="ChEBI" id="CHEBI:18420"/>
    </cofactor>
    <text evidence="10">Binds 2 divalent ions per subunit.</text>
</comment>
<evidence type="ECO:0000256" key="2">
    <source>
        <dbReference type="ARBA" id="ARBA00009685"/>
    </source>
</evidence>
<dbReference type="NCBIfam" id="TIGR01034">
    <property type="entry name" value="metK"/>
    <property type="match status" value="1"/>
</dbReference>
<comment type="similarity">
    <text evidence="2 10 12">Belongs to the AdoMet synthase family.</text>
</comment>
<feature type="binding site" evidence="10">
    <location>
        <position position="245"/>
    </location>
    <ligand>
        <name>L-methionine</name>
        <dbReference type="ChEBI" id="CHEBI:57844"/>
        <note>ligand shared between two neighboring subunits</note>
    </ligand>
</feature>
<comment type="subunit">
    <text evidence="10">Homotetramer; dimer of dimers.</text>
</comment>
<feature type="binding site" description="in other chain" evidence="10">
    <location>
        <position position="102"/>
    </location>
    <ligand>
        <name>L-methionine</name>
        <dbReference type="ChEBI" id="CHEBI:57844"/>
        <note>ligand shared between two neighboring subunits</note>
    </ligand>
</feature>
<feature type="binding site" evidence="10">
    <location>
        <position position="272"/>
    </location>
    <ligand>
        <name>ATP</name>
        <dbReference type="ChEBI" id="CHEBI:30616"/>
        <note>ligand shared between two neighboring subunits</note>
    </ligand>
</feature>
<name>A0ABY4DAU6_9SPIR</name>
<evidence type="ECO:0000256" key="6">
    <source>
        <dbReference type="ARBA" id="ARBA00022741"/>
    </source>
</evidence>
<evidence type="ECO:0000256" key="10">
    <source>
        <dbReference type="HAMAP-Rule" id="MF_00086"/>
    </source>
</evidence>
<dbReference type="CDD" id="cd18079">
    <property type="entry name" value="S-AdoMet_synt"/>
    <property type="match status" value="1"/>
</dbReference>
<dbReference type="InterPro" id="IPR022631">
    <property type="entry name" value="ADOMET_SYNTHASE_CS"/>
</dbReference>
<feature type="region of interest" description="Flexible loop" evidence="10">
    <location>
        <begin position="102"/>
        <end position="112"/>
    </location>
</feature>
<dbReference type="InterPro" id="IPR002133">
    <property type="entry name" value="S-AdoMet_synthetase"/>
</dbReference>
<reference evidence="17" key="1">
    <citation type="journal article" date="2024" name="J Bioinform Genom">
        <title>Complete genome sequence of the type strain bacterium Sphaerochaeta associata GLS2t (VKM B-2742)t.</title>
        <authorList>
            <person name="Troshina O.Y."/>
            <person name="Tepeeva A.N."/>
            <person name="Arzamasceva V.O."/>
            <person name="Whitman W.B."/>
            <person name="Varghese N."/>
            <person name="Shapiro N."/>
            <person name="Woyke T."/>
            <person name="Kripides N.C."/>
            <person name="Vasilenko O.V."/>
        </authorList>
    </citation>
    <scope>NUCLEOTIDE SEQUENCE [LARGE SCALE GENOMIC DNA]</scope>
    <source>
        <strain evidence="17">GLS2T</strain>
    </source>
</reference>
<evidence type="ECO:0000256" key="1">
    <source>
        <dbReference type="ARBA" id="ARBA00005224"/>
    </source>
</evidence>
<dbReference type="SUPFAM" id="SSF55973">
    <property type="entry name" value="S-adenosylmethionine synthetase"/>
    <property type="match status" value="3"/>
</dbReference>
<comment type="cofactor">
    <cofactor evidence="10">
        <name>K(+)</name>
        <dbReference type="ChEBI" id="CHEBI:29103"/>
    </cofactor>
    <text evidence="10">Binds 1 potassium ion per subunit.</text>
</comment>
<comment type="catalytic activity">
    <reaction evidence="10">
        <text>L-methionine + ATP + H2O = S-adenosyl-L-methionine + phosphate + diphosphate</text>
        <dbReference type="Rhea" id="RHEA:21080"/>
        <dbReference type="ChEBI" id="CHEBI:15377"/>
        <dbReference type="ChEBI" id="CHEBI:30616"/>
        <dbReference type="ChEBI" id="CHEBI:33019"/>
        <dbReference type="ChEBI" id="CHEBI:43474"/>
        <dbReference type="ChEBI" id="CHEBI:57844"/>
        <dbReference type="ChEBI" id="CHEBI:59789"/>
        <dbReference type="EC" id="2.5.1.6"/>
    </reaction>
</comment>
<dbReference type="Pfam" id="PF02773">
    <property type="entry name" value="S-AdoMet_synt_C"/>
    <property type="match status" value="1"/>
</dbReference>
<protein>
    <recommendedName>
        <fullName evidence="10">S-adenosylmethionine synthase</fullName>
        <shortName evidence="10">AdoMet synthase</shortName>
        <ecNumber evidence="10">2.5.1.6</ecNumber>
    </recommendedName>
    <alternativeName>
        <fullName evidence="10">MAT</fullName>
    </alternativeName>
    <alternativeName>
        <fullName evidence="10">Methionine adenosyltransferase</fullName>
    </alternativeName>
</protein>
<dbReference type="PROSITE" id="PS00377">
    <property type="entry name" value="ADOMET_SYNTHASE_2"/>
    <property type="match status" value="1"/>
</dbReference>
<keyword evidence="17" id="KW-1185">Reference proteome</keyword>
<evidence type="ECO:0000313" key="17">
    <source>
        <dbReference type="Proteomes" id="UP000829708"/>
    </source>
</evidence>
<feature type="binding site" evidence="10">
    <location>
        <position position="268"/>
    </location>
    <ligand>
        <name>ATP</name>
        <dbReference type="ChEBI" id="CHEBI:30616"/>
        <note>ligand shared between two neighboring subunits</note>
    </ligand>
</feature>
<feature type="binding site" description="in other chain" evidence="10">
    <location>
        <begin position="169"/>
        <end position="171"/>
    </location>
    <ligand>
        <name>ATP</name>
        <dbReference type="ChEBI" id="CHEBI:30616"/>
        <note>ligand shared between two neighboring subunits</note>
    </ligand>
</feature>
<keyword evidence="3 10" id="KW-0554">One-carbon metabolism</keyword>
<sequence length="380" mass="41553">MLAHGSHIFTSESVSEGHPDKVCDQISDAVLDACLRQDPKSRVACEVFATTDTVIVGGEITTNATLDIEAIVRETVKQIGYTEEGCGFDYKTLKVINLTNTQSADISMGVSADTSLFGEQGAGDQGMMFGFACDETEELMPAPVMWAHQLLMEASRLRKEGFAPFLRPDAKSQVSLLYQDGKPVHIDSVVISHQHTAETDRNHLISFLTEKVIKVVLEKTGLLDEKTKIYINPTGRFVIGGPSGDTGLTGRKIIVDTYGGMGRHGGGAFSGKDPSKVDRSAAYMARFVAKNLVANKYCTRCEVQLSYAIGVPYPISIYVDTFGTGTVDDQKLEDLVRQKFNLSPAGIIRSLDLLRPIYQQNVNYGHFGKASMPWEQIINV</sequence>
<dbReference type="InterPro" id="IPR022628">
    <property type="entry name" value="S-AdoMet_synt_N"/>
</dbReference>
<dbReference type="InterPro" id="IPR022636">
    <property type="entry name" value="S-AdoMet_synthetase_sfam"/>
</dbReference>
<evidence type="ECO:0000256" key="12">
    <source>
        <dbReference type="RuleBase" id="RU004462"/>
    </source>
</evidence>
<comment type="subcellular location">
    <subcellularLocation>
        <location evidence="10 11">Cytoplasm</location>
    </subcellularLocation>
</comment>
<keyword evidence="4 10" id="KW-0808">Transferase</keyword>
<keyword evidence="7 10" id="KW-0067">ATP-binding</keyword>
<feature type="domain" description="S-adenosylmethionine synthetase central" evidence="14">
    <location>
        <begin position="119"/>
        <end position="237"/>
    </location>
</feature>
<evidence type="ECO:0000259" key="14">
    <source>
        <dbReference type="Pfam" id="PF02772"/>
    </source>
</evidence>
<feature type="binding site" description="in other chain" evidence="10">
    <location>
        <position position="59"/>
    </location>
    <ligand>
        <name>L-methionine</name>
        <dbReference type="ChEBI" id="CHEBI:57844"/>
        <note>ligand shared between two neighboring subunits</note>
    </ligand>
</feature>
<evidence type="ECO:0000256" key="11">
    <source>
        <dbReference type="RuleBase" id="RU000542"/>
    </source>
</evidence>
<dbReference type="Gene3D" id="3.30.300.10">
    <property type="match status" value="3"/>
</dbReference>
<evidence type="ECO:0000259" key="15">
    <source>
        <dbReference type="Pfam" id="PF02773"/>
    </source>
</evidence>